<evidence type="ECO:0000313" key="3">
    <source>
        <dbReference type="EMBL" id="AAS96227.1"/>
    </source>
</evidence>
<sequence>MPPAQPAPPSYSPPPYLEDQPPPRRQPARRKADWPSSSSRQTEPERYEAKLRSDPVLLNTLKAELMAREHHLMRVLNNFIEGNTGQHMQADPFYLYPEIASTSPEEFLNTLGTRLQHTNFPDLADDGKGWVYVLANYAMPGVVKIGYSTKPALRAAELSVLRTVDENGLSVTNRTSLPRPFKLQFCVLRPNARASEQYIHELLAPYNIREEGGMAGTEFFALSVEQAYDAPYYTFPDETFHFAAFHDSCFFFGRKDDTLQ</sequence>
<name>Q72B86_NITV2</name>
<reference evidence="3 4" key="1">
    <citation type="journal article" date="2004" name="Nat. Biotechnol.">
        <title>The genome sequence of the anaerobic, sulfate-reducing bacterium Desulfovibrio vulgaris Hildenborough.</title>
        <authorList>
            <person name="Heidelberg J.F."/>
            <person name="Seshadri R."/>
            <person name="Haveman S.A."/>
            <person name="Hemme C.L."/>
            <person name="Paulsen I.T."/>
            <person name="Kolonay J.F."/>
            <person name="Eisen J.A."/>
            <person name="Ward N."/>
            <person name="Methe B."/>
            <person name="Brinkac L.M."/>
            <person name="Daugherty S.C."/>
            <person name="Deboy R.T."/>
            <person name="Dodson R.J."/>
            <person name="Durkin A.S."/>
            <person name="Madupu R."/>
            <person name="Nelson W.C."/>
            <person name="Sullivan S.A."/>
            <person name="Fouts D."/>
            <person name="Haft D.H."/>
            <person name="Selengut J."/>
            <person name="Peterson J.D."/>
            <person name="Davidsen T.M."/>
            <person name="Zafar N."/>
            <person name="Zhou L."/>
            <person name="Radune D."/>
            <person name="Dimitrov G."/>
            <person name="Hance M."/>
            <person name="Tran K."/>
            <person name="Khouri H."/>
            <person name="Gill J."/>
            <person name="Utterback T.R."/>
            <person name="Feldblyum T.V."/>
            <person name="Wall J.D."/>
            <person name="Voordouw G."/>
            <person name="Fraser C.M."/>
        </authorList>
    </citation>
    <scope>NUCLEOTIDE SEQUENCE [LARGE SCALE GENOMIC DNA]</scope>
    <source>
        <strain evidence="4">ATCC 29579 / DSM 644 / NCIMB 8303 / VKM B-1760 / Hildenborough</strain>
    </source>
</reference>
<protein>
    <recommendedName>
        <fullName evidence="2">Bacteriophage T5 Orf172 DNA-binding domain-containing protein</fullName>
    </recommendedName>
</protein>
<evidence type="ECO:0000259" key="2">
    <source>
        <dbReference type="SMART" id="SM00974"/>
    </source>
</evidence>
<dbReference type="SMART" id="SM00974">
    <property type="entry name" value="T5orf172"/>
    <property type="match status" value="1"/>
</dbReference>
<dbReference type="InterPro" id="IPR018306">
    <property type="entry name" value="Phage_T5_Orf172_DNA-bd"/>
</dbReference>
<dbReference type="eggNOG" id="COG0790">
    <property type="taxonomic scope" value="Bacteria"/>
</dbReference>
<evidence type="ECO:0000256" key="1">
    <source>
        <dbReference type="SAM" id="MobiDB-lite"/>
    </source>
</evidence>
<gene>
    <name evidence="3" type="ordered locus">DVU_1750</name>
</gene>
<feature type="region of interest" description="Disordered" evidence="1">
    <location>
        <begin position="1"/>
        <end position="48"/>
    </location>
</feature>
<dbReference type="Proteomes" id="UP000002194">
    <property type="component" value="Chromosome"/>
</dbReference>
<feature type="compositionally biased region" description="Pro residues" evidence="1">
    <location>
        <begin position="1"/>
        <end position="16"/>
    </location>
</feature>
<organism evidence="3 4">
    <name type="scientific">Nitratidesulfovibrio vulgaris (strain ATCC 29579 / DSM 644 / CCUG 34227 / NCIMB 8303 / VKM B-1760 / Hildenborough)</name>
    <name type="common">Desulfovibrio vulgaris</name>
    <dbReference type="NCBI Taxonomy" id="882"/>
    <lineage>
        <taxon>Bacteria</taxon>
        <taxon>Pseudomonadati</taxon>
        <taxon>Thermodesulfobacteriota</taxon>
        <taxon>Desulfovibrionia</taxon>
        <taxon>Desulfovibrionales</taxon>
        <taxon>Desulfovibrionaceae</taxon>
        <taxon>Nitratidesulfovibrio</taxon>
    </lineage>
</organism>
<dbReference type="KEGG" id="dvu:DVU_1750"/>
<dbReference type="EnsemblBacteria" id="AAS96227">
    <property type="protein sequence ID" value="AAS96227"/>
    <property type="gene ID" value="DVU_1750"/>
</dbReference>
<keyword evidence="4" id="KW-1185">Reference proteome</keyword>
<dbReference type="Pfam" id="PF10544">
    <property type="entry name" value="T5orf172"/>
    <property type="match status" value="1"/>
</dbReference>
<dbReference type="STRING" id="882.DVU_1750"/>
<dbReference type="EMBL" id="AE017285">
    <property type="protein sequence ID" value="AAS96227.1"/>
    <property type="molecule type" value="Genomic_DNA"/>
</dbReference>
<evidence type="ECO:0000313" key="4">
    <source>
        <dbReference type="Proteomes" id="UP000002194"/>
    </source>
</evidence>
<dbReference type="HOGENOM" id="CLU_1068460_0_0_7"/>
<accession>Q72B86</accession>
<dbReference type="OrthoDB" id="8265034at2"/>
<feature type="domain" description="Bacteriophage T5 Orf172 DNA-binding" evidence="2">
    <location>
        <begin position="137"/>
        <end position="234"/>
    </location>
</feature>
<dbReference type="PaxDb" id="882-DVU_1750"/>
<dbReference type="AlphaFoldDB" id="Q72B86"/>
<proteinExistence type="predicted"/>